<accession>A0A5D3JRD1</accession>
<organism evidence="1 2">
    <name type="scientific">Klebsiella pneumoniae</name>
    <dbReference type="NCBI Taxonomy" id="573"/>
    <lineage>
        <taxon>Bacteria</taxon>
        <taxon>Pseudomonadati</taxon>
        <taxon>Pseudomonadota</taxon>
        <taxon>Gammaproteobacteria</taxon>
        <taxon>Enterobacterales</taxon>
        <taxon>Enterobacteriaceae</taxon>
        <taxon>Klebsiella/Raoultella group</taxon>
        <taxon>Klebsiella</taxon>
        <taxon>Klebsiella pneumoniae complex</taxon>
    </lineage>
</organism>
<gene>
    <name evidence="1" type="ORF">FXN67_24915</name>
</gene>
<dbReference type="EMBL" id="VSSY01000033">
    <property type="protein sequence ID" value="TYL73494.1"/>
    <property type="molecule type" value="Genomic_DNA"/>
</dbReference>
<sequence>MKNDEHQEVSVNHINVVGDWRLPLIAQSCLSKWSSFTIAQTYKNNLNEWKGLPLIMRLINSCAIMG</sequence>
<comment type="caution">
    <text evidence="1">The sequence shown here is derived from an EMBL/GenBank/DDBJ whole genome shotgun (WGS) entry which is preliminary data.</text>
</comment>
<dbReference type="AlphaFoldDB" id="A0A5D3JRD1"/>
<proteinExistence type="predicted"/>
<name>A0A5D3JRD1_KLEPN</name>
<evidence type="ECO:0000313" key="1">
    <source>
        <dbReference type="EMBL" id="TYL73494.1"/>
    </source>
</evidence>
<protein>
    <submittedName>
        <fullName evidence="1">Uncharacterized protein</fullName>
    </submittedName>
</protein>
<dbReference type="Proteomes" id="UP000322977">
    <property type="component" value="Unassembled WGS sequence"/>
</dbReference>
<evidence type="ECO:0000313" key="2">
    <source>
        <dbReference type="Proteomes" id="UP000322977"/>
    </source>
</evidence>
<reference evidence="1 2" key="1">
    <citation type="submission" date="2019-08" db="EMBL/GenBank/DDBJ databases">
        <title>Phenotypic and genetic characterization of extended-spectrum b-lactamase-producing hypermucoviscous Klebsiella pneumoniae from Chile.</title>
        <authorList>
            <person name="Morales-Leon F."/>
            <person name="Caro C."/>
            <person name="Opazo-Capurro A."/>
            <person name="Lincopan N."/>
            <person name="Dominguez-Yevenes M."/>
            <person name="Lima C."/>
            <person name="Bello-Toledo H."/>
            <person name="Gonzalez-Rocha G."/>
        </authorList>
    </citation>
    <scope>NUCLEOTIDE SEQUENCE [LARGE SCALE GENOMIC DNA]</scope>
    <source>
        <strain evidence="1 2">UCO-494</strain>
    </source>
</reference>